<dbReference type="InterPro" id="IPR032466">
    <property type="entry name" value="Metal_Hydrolase"/>
</dbReference>
<dbReference type="PROSITE" id="PS01137">
    <property type="entry name" value="TATD_1"/>
    <property type="match status" value="1"/>
</dbReference>
<dbReference type="InterPro" id="IPR011059">
    <property type="entry name" value="Metal-dep_hydrolase_composite"/>
</dbReference>
<comment type="similarity">
    <text evidence="2">Belongs to the metallo-dependent hydrolases superfamily. Hydantoinase/dihydropyrimidinase family.</text>
</comment>
<keyword evidence="8" id="KW-1185">Reference proteome</keyword>
<organism evidence="7 8">
    <name type="scientific">Anaerotruncus massiliensis</name>
    <name type="common">ex Liu et al. 2021</name>
    <dbReference type="NCBI Taxonomy" id="2321404"/>
    <lineage>
        <taxon>Bacteria</taxon>
        <taxon>Bacillati</taxon>
        <taxon>Bacillota</taxon>
        <taxon>Clostridia</taxon>
        <taxon>Eubacteriales</taxon>
        <taxon>Oscillospiraceae</taxon>
        <taxon>Anaerotruncus</taxon>
    </lineage>
</organism>
<dbReference type="CDD" id="cd01314">
    <property type="entry name" value="D-HYD"/>
    <property type="match status" value="1"/>
</dbReference>
<keyword evidence="4 7" id="KW-0378">Hydrolase</keyword>
<feature type="domain" description="Amidohydrolase-related" evidence="6">
    <location>
        <begin position="49"/>
        <end position="433"/>
    </location>
</feature>
<sequence length="458" mass="49136">MALLIQNGRVVTPERTFAADVLVRDGKIAAVGPGLPADGCETYDAAGCLVFPGFIDAHTHLDMDNGVTATADNFATGTLAAVCGGTTTVVDFATQDKGGTLARALEAWHKKADGKSSCDYAFHMAITDWNPAVAEEVGEMVKAGVTSFKLYLAYDNLRVTDAELYEILKRVGQAHGIIGTHCENGDLVNEKVAELRAAGKLGPRYHAPSRPDYVEAEAVARYCYIAGAAGVPVHIVHLSTRAGLEEARRARARGQKVYLETCPQYLVLDGSRYDAPGFEGAKYVCSPPLRSLDDQAALWEAIRNGEIDSISTDHCSYNLTGQKDLGRDDFSKIPNGLPGIEHRPAAVYTAGVAAGRMTENQMAALLSEHTARLFGMYPRKGAISVGGDADIVVWDPAARWTISAETQHQNCDYTPYEGMAARGRAKAVFLRGELAAENGEPVKEGLGTFVARGVSEYY</sequence>
<dbReference type="PANTHER" id="PTHR11647:SF1">
    <property type="entry name" value="COLLAPSIN RESPONSE MEDIATOR PROTEIN"/>
    <property type="match status" value="1"/>
</dbReference>
<dbReference type="NCBIfam" id="TIGR02033">
    <property type="entry name" value="D-hydantoinase"/>
    <property type="match status" value="1"/>
</dbReference>
<dbReference type="GO" id="GO:0046872">
    <property type="term" value="F:metal ion binding"/>
    <property type="evidence" value="ECO:0007669"/>
    <property type="project" value="UniProtKB-KW"/>
</dbReference>
<evidence type="ECO:0000256" key="1">
    <source>
        <dbReference type="ARBA" id="ARBA00001947"/>
    </source>
</evidence>
<dbReference type="Pfam" id="PF01979">
    <property type="entry name" value="Amidohydro_1"/>
    <property type="match status" value="1"/>
</dbReference>
<evidence type="ECO:0000313" key="7">
    <source>
        <dbReference type="EMBL" id="RLL12725.1"/>
    </source>
</evidence>
<dbReference type="Gene3D" id="3.20.20.140">
    <property type="entry name" value="Metal-dependent hydrolases"/>
    <property type="match status" value="1"/>
</dbReference>
<dbReference type="AlphaFoldDB" id="A0A498CNR5"/>
<protein>
    <submittedName>
        <fullName evidence="7">Dihydropyrimidinase</fullName>
        <ecNumber evidence="7">3.5.2.2</ecNumber>
    </submittedName>
</protein>
<gene>
    <name evidence="7" type="primary">hydA</name>
    <name evidence="7" type="ORF">D4A47_04760</name>
</gene>
<evidence type="ECO:0000313" key="8">
    <source>
        <dbReference type="Proteomes" id="UP000276301"/>
    </source>
</evidence>
<dbReference type="Gene3D" id="2.30.40.10">
    <property type="entry name" value="Urease, subunit C, domain 1"/>
    <property type="match status" value="1"/>
</dbReference>
<dbReference type="RefSeq" id="WP_121586380.1">
    <property type="nucleotide sequence ID" value="NZ_RCHT01000005.1"/>
</dbReference>
<dbReference type="GO" id="GO:0004157">
    <property type="term" value="F:dihydropyrimidinase activity"/>
    <property type="evidence" value="ECO:0007669"/>
    <property type="project" value="UniProtKB-EC"/>
</dbReference>
<dbReference type="Proteomes" id="UP000276301">
    <property type="component" value="Unassembled WGS sequence"/>
</dbReference>
<evidence type="ECO:0000259" key="6">
    <source>
        <dbReference type="Pfam" id="PF01979"/>
    </source>
</evidence>
<comment type="cofactor">
    <cofactor evidence="1">
        <name>Zn(2+)</name>
        <dbReference type="ChEBI" id="CHEBI:29105"/>
    </cofactor>
</comment>
<dbReference type="SUPFAM" id="SSF51556">
    <property type="entry name" value="Metallo-dependent hydrolases"/>
    <property type="match status" value="1"/>
</dbReference>
<dbReference type="SUPFAM" id="SSF51338">
    <property type="entry name" value="Composite domain of metallo-dependent hydrolases"/>
    <property type="match status" value="1"/>
</dbReference>
<dbReference type="FunFam" id="3.20.20.140:FF:000076">
    <property type="entry name" value="Dihydropyrimidinase like 2"/>
    <property type="match status" value="1"/>
</dbReference>
<proteinExistence type="inferred from homology"/>
<keyword evidence="3" id="KW-0479">Metal-binding</keyword>
<comment type="caution">
    <text evidence="7">The sequence shown here is derived from an EMBL/GenBank/DDBJ whole genome shotgun (WGS) entry which is preliminary data.</text>
</comment>
<evidence type="ECO:0000256" key="5">
    <source>
        <dbReference type="PIRSR" id="PIRSR611778-50"/>
    </source>
</evidence>
<dbReference type="PANTHER" id="PTHR11647">
    <property type="entry name" value="HYDRANTOINASE/DIHYDROPYRIMIDINASE FAMILY MEMBER"/>
    <property type="match status" value="1"/>
</dbReference>
<dbReference type="InterPro" id="IPR011778">
    <property type="entry name" value="Hydantoinase/dihydroPyrase"/>
</dbReference>
<dbReference type="InterPro" id="IPR006680">
    <property type="entry name" value="Amidohydro-rel"/>
</dbReference>
<feature type="modified residue" description="N6-carboxylysine" evidence="5">
    <location>
        <position position="149"/>
    </location>
</feature>
<dbReference type="EC" id="3.5.2.2" evidence="7"/>
<evidence type="ECO:0000256" key="4">
    <source>
        <dbReference type="ARBA" id="ARBA00022801"/>
    </source>
</evidence>
<comment type="PTM">
    <text evidence="5">Carbamylation allows a single lysine to coordinate two divalent metal cations.</text>
</comment>
<dbReference type="GO" id="GO:0005829">
    <property type="term" value="C:cytosol"/>
    <property type="evidence" value="ECO:0007669"/>
    <property type="project" value="TreeGrafter"/>
</dbReference>
<reference evidence="7 8" key="1">
    <citation type="submission" date="2018-10" db="EMBL/GenBank/DDBJ databases">
        <title>Anaerotruncus faecis sp. nov., isolated from human feces.</title>
        <authorList>
            <person name="Wang Y.-J."/>
        </authorList>
    </citation>
    <scope>NUCLEOTIDE SEQUENCE [LARGE SCALE GENOMIC DNA]</scope>
    <source>
        <strain evidence="7 8">22A2-44</strain>
    </source>
</reference>
<dbReference type="EMBL" id="RCHT01000005">
    <property type="protein sequence ID" value="RLL12725.1"/>
    <property type="molecule type" value="Genomic_DNA"/>
</dbReference>
<evidence type="ECO:0000256" key="2">
    <source>
        <dbReference type="ARBA" id="ARBA00008829"/>
    </source>
</evidence>
<dbReference type="InterPro" id="IPR018228">
    <property type="entry name" value="DNase_TatD-rel_CS"/>
</dbReference>
<evidence type="ECO:0000256" key="3">
    <source>
        <dbReference type="ARBA" id="ARBA00022723"/>
    </source>
</evidence>
<name>A0A498CNR5_9FIRM</name>
<accession>A0A498CNR5</accession>
<dbReference type="InterPro" id="IPR050378">
    <property type="entry name" value="Metallo-dep_Hydrolases_sf"/>
</dbReference>